<comment type="caution">
    <text evidence="2">The sequence shown here is derived from an EMBL/GenBank/DDBJ whole genome shotgun (WGS) entry which is preliminary data.</text>
</comment>
<dbReference type="EMBL" id="CAMXCT010001555">
    <property type="protein sequence ID" value="CAI3991115.1"/>
    <property type="molecule type" value="Genomic_DNA"/>
</dbReference>
<dbReference type="AlphaFoldDB" id="A0A9P1FY98"/>
<reference evidence="2" key="1">
    <citation type="submission" date="2022-10" db="EMBL/GenBank/DDBJ databases">
        <authorList>
            <person name="Chen Y."/>
            <person name="Dougan E. K."/>
            <person name="Chan C."/>
            <person name="Rhodes N."/>
            <person name="Thang M."/>
        </authorList>
    </citation>
    <scope>NUCLEOTIDE SEQUENCE</scope>
</reference>
<gene>
    <name evidence="2" type="ORF">C1SCF055_LOCUS18046</name>
</gene>
<sequence>MAAIFDAIRSAMGGETRPTGPTGYQPSELAIRSLSSVSDKHGLSKAMSGESGLWPGESCVSPSPSSSKRQPEILLGGPPEVSVLSMRSRGQQMASYRSVPEDRPFSTPFDDVASLPAPGCAGVRRTPSIASSLPERIPSFKTDMDSFADSEALTEALQSGLPSNSNHQSMEAPGLGLGITSAPGAPAPRGLRPGERPCDKWLPGSVVEVYSASAGRWYPAEVGQVEGQGGGQEDIVTVVFYLGDEMKQKSVYRTDKALAVLGAHTFSELPPGFETRASQSKPGQLVYLDLTTCTKYASLELAWQVHFQRLKQLPAAGCETVAAVPAARPPPLAPRRGAVNGGNVPPVMEEDELKEDSGKVALPSFGDELGSQGAYLDYVGAPLAAANRYGKENPMAAGYQVIHASAPQRPIKIRNVDPALQTWQDDAFSEWRR</sequence>
<evidence type="ECO:0000313" key="2">
    <source>
        <dbReference type="EMBL" id="CAI3991115.1"/>
    </source>
</evidence>
<evidence type="ECO:0000256" key="1">
    <source>
        <dbReference type="SAM" id="MobiDB-lite"/>
    </source>
</evidence>
<dbReference type="Proteomes" id="UP001152797">
    <property type="component" value="Unassembled WGS sequence"/>
</dbReference>
<reference evidence="3" key="2">
    <citation type="submission" date="2024-04" db="EMBL/GenBank/DDBJ databases">
        <authorList>
            <person name="Chen Y."/>
            <person name="Shah S."/>
            <person name="Dougan E. K."/>
            <person name="Thang M."/>
            <person name="Chan C."/>
        </authorList>
    </citation>
    <scope>NUCLEOTIDE SEQUENCE [LARGE SCALE GENOMIC DNA]</scope>
</reference>
<keyword evidence="5" id="KW-1185">Reference proteome</keyword>
<organism evidence="2">
    <name type="scientific">Cladocopium goreaui</name>
    <dbReference type="NCBI Taxonomy" id="2562237"/>
    <lineage>
        <taxon>Eukaryota</taxon>
        <taxon>Sar</taxon>
        <taxon>Alveolata</taxon>
        <taxon>Dinophyceae</taxon>
        <taxon>Suessiales</taxon>
        <taxon>Symbiodiniaceae</taxon>
        <taxon>Cladocopium</taxon>
    </lineage>
</organism>
<dbReference type="EMBL" id="CAMXCT030001555">
    <property type="protein sequence ID" value="CAL4778427.1"/>
    <property type="molecule type" value="Genomic_DNA"/>
</dbReference>
<accession>A0A9P1FY98</accession>
<proteinExistence type="predicted"/>
<evidence type="ECO:0000313" key="3">
    <source>
        <dbReference type="EMBL" id="CAL1144490.1"/>
    </source>
</evidence>
<dbReference type="EMBL" id="CAMXCT020001555">
    <property type="protein sequence ID" value="CAL1144490.1"/>
    <property type="molecule type" value="Genomic_DNA"/>
</dbReference>
<name>A0A9P1FY98_9DINO</name>
<evidence type="ECO:0000313" key="4">
    <source>
        <dbReference type="EMBL" id="CAL4778427.1"/>
    </source>
</evidence>
<evidence type="ECO:0000313" key="5">
    <source>
        <dbReference type="Proteomes" id="UP001152797"/>
    </source>
</evidence>
<protein>
    <submittedName>
        <fullName evidence="4">Rieske domain-containing protein</fullName>
    </submittedName>
</protein>
<feature type="region of interest" description="Disordered" evidence="1">
    <location>
        <begin position="40"/>
        <end position="78"/>
    </location>
</feature>
<dbReference type="OrthoDB" id="421287at2759"/>